<evidence type="ECO:0000256" key="3">
    <source>
        <dbReference type="ARBA" id="ARBA00023163"/>
    </source>
</evidence>
<dbReference type="InterPro" id="IPR018060">
    <property type="entry name" value="HTH_AraC"/>
</dbReference>
<evidence type="ECO:0000313" key="8">
    <source>
        <dbReference type="Proteomes" id="UP000306509"/>
    </source>
</evidence>
<dbReference type="AlphaFoldDB" id="A0A4U8QBI2"/>
<keyword evidence="3" id="KW-0804">Transcription</keyword>
<keyword evidence="1" id="KW-0805">Transcription regulation</keyword>
<feature type="coiled-coil region" evidence="4">
    <location>
        <begin position="58"/>
        <end position="85"/>
    </location>
</feature>
<dbReference type="EMBL" id="QGQD01000034">
    <property type="protein sequence ID" value="TLD01633.1"/>
    <property type="molecule type" value="Genomic_DNA"/>
</dbReference>
<dbReference type="PANTHER" id="PTHR43280">
    <property type="entry name" value="ARAC-FAMILY TRANSCRIPTIONAL REGULATOR"/>
    <property type="match status" value="1"/>
</dbReference>
<evidence type="ECO:0000256" key="4">
    <source>
        <dbReference type="SAM" id="Coils"/>
    </source>
</evidence>
<dbReference type="Proteomes" id="UP000306509">
    <property type="component" value="Unassembled WGS sequence"/>
</dbReference>
<evidence type="ECO:0000313" key="7">
    <source>
        <dbReference type="EMBL" id="TLD01633.1"/>
    </source>
</evidence>
<proteinExistence type="predicted"/>
<keyword evidence="5" id="KW-1133">Transmembrane helix</keyword>
<dbReference type="SMART" id="SM00342">
    <property type="entry name" value="HTH_ARAC"/>
    <property type="match status" value="1"/>
</dbReference>
<keyword evidence="5" id="KW-0812">Transmembrane</keyword>
<dbReference type="GO" id="GO:0043565">
    <property type="term" value="F:sequence-specific DNA binding"/>
    <property type="evidence" value="ECO:0007669"/>
    <property type="project" value="InterPro"/>
</dbReference>
<feature type="domain" description="HTH araC/xylS-type" evidence="6">
    <location>
        <begin position="661"/>
        <end position="761"/>
    </location>
</feature>
<evidence type="ECO:0000259" key="6">
    <source>
        <dbReference type="PROSITE" id="PS01124"/>
    </source>
</evidence>
<dbReference type="PANTHER" id="PTHR43280:SF2">
    <property type="entry name" value="HTH-TYPE TRANSCRIPTIONAL REGULATOR EXSA"/>
    <property type="match status" value="1"/>
</dbReference>
<keyword evidence="2" id="KW-0238">DNA-binding</keyword>
<keyword evidence="5" id="KW-0472">Membrane</keyword>
<gene>
    <name evidence="7" type="primary">araC_4</name>
    <name evidence="7" type="ORF">DSM106044_01474</name>
</gene>
<comment type="caution">
    <text evidence="7">The sequence shown here is derived from an EMBL/GenBank/DDBJ whole genome shotgun (WGS) entry which is preliminary data.</text>
</comment>
<dbReference type="STRING" id="180332.GCA_000797495_01195"/>
<dbReference type="Pfam" id="PF12833">
    <property type="entry name" value="HTH_18"/>
    <property type="match status" value="1"/>
</dbReference>
<keyword evidence="4" id="KW-0175">Coiled coil</keyword>
<keyword evidence="8" id="KW-1185">Reference proteome</keyword>
<evidence type="ECO:0000256" key="2">
    <source>
        <dbReference type="ARBA" id="ARBA00023125"/>
    </source>
</evidence>
<dbReference type="PRINTS" id="PR00032">
    <property type="entry name" value="HTHARAC"/>
</dbReference>
<dbReference type="GO" id="GO:0003700">
    <property type="term" value="F:DNA-binding transcription factor activity"/>
    <property type="evidence" value="ECO:0007669"/>
    <property type="project" value="InterPro"/>
</dbReference>
<dbReference type="InterPro" id="IPR020449">
    <property type="entry name" value="Tscrpt_reg_AraC-type_HTH"/>
</dbReference>
<sequence>MEKMGFCKRLKRSGRLKYKMRILLAFFAVAVLAIGFTDVAVFRGLSANIREDTDKETREMLRNLNNSYENQVMQYQDQAQLLYRNLNVKAFLVSGGREDSHIDTIYESMKAMAGNMTGISSVILFYKEDILASYDTGMVTVAAKEEIVKAASDTVSDKDIFYVWPNDRKYQKHMVILWSDRDYPNAPSNYGVALAINMDAVQEKVIPWNQKAVNPIYIFHKSGELVAAQRNEYKEEAQKMFQEICTKEIDEDSFNESVDGKKRAISYVREGDGRFLSLRIQDMSGSQIQINRALQTILFATVLGMLVIAGAVWVLSGWVYRPVGAIFRNILQLAQSGEETVKGKDELILATDALEDVNQNMNLLKSQIRNNAAVRFLRYGRSGDVVDQKMFEFGDCEPDNFTVIVLRYFLEDWSKNEALFAYVKEIRWVQRENRKGGMHCYRASQGEIIFLDYSMREEGSPHAVCHDNHGMMDISSDSIPLEEDAGKLLEELKSLYGMKGCMGIAHCSRPDRLPKAYHRAELLTEYYILAKDMQVTDESVLKAKRQGAVQEPERDHILRFVKNDTEEDLNACMQRLLKNLTSYHILEAQKYLKELIADVIRLSESISGEKSEQYEMYLEDFLTNQIFIGQADIEEWLCQLFLQVRAQLKSSRQPNAVYIMVEVEVYVGENYRDCGLSVEAVAEHYGLSVSYFSKLFNQHTGKTFPDYISQLRLKKAREMLLEKQNMTIQEIAKEVGFNSSSYFSAAFRKFYGVSPSQIRRVKTKD</sequence>
<reference evidence="7 8" key="1">
    <citation type="journal article" date="2019" name="Anaerobe">
        <title>Detection of Robinsoniella peoriensis in multiple bone samples of a trauma patient.</title>
        <authorList>
            <person name="Schrottner P."/>
            <person name="Hartwich K."/>
            <person name="Bunk B."/>
            <person name="Schober I."/>
            <person name="Helbig S."/>
            <person name="Rudolph W.W."/>
            <person name="Gunzer F."/>
        </authorList>
    </citation>
    <scope>NUCLEOTIDE SEQUENCE [LARGE SCALE GENOMIC DNA]</scope>
    <source>
        <strain evidence="7 8">DSM 106044</strain>
    </source>
</reference>
<dbReference type="Gene3D" id="1.10.10.60">
    <property type="entry name" value="Homeodomain-like"/>
    <property type="match status" value="2"/>
</dbReference>
<dbReference type="PROSITE" id="PS01124">
    <property type="entry name" value="HTH_ARAC_FAMILY_2"/>
    <property type="match status" value="1"/>
</dbReference>
<evidence type="ECO:0000256" key="5">
    <source>
        <dbReference type="SAM" id="Phobius"/>
    </source>
</evidence>
<dbReference type="InterPro" id="IPR009057">
    <property type="entry name" value="Homeodomain-like_sf"/>
</dbReference>
<protein>
    <submittedName>
        <fullName evidence="7">Arabinose operon regulatory protein</fullName>
    </submittedName>
</protein>
<accession>A0A4U8QBI2</accession>
<name>A0A4U8QBI2_9FIRM</name>
<organism evidence="7 8">
    <name type="scientific">Robinsoniella peoriensis</name>
    <dbReference type="NCBI Taxonomy" id="180332"/>
    <lineage>
        <taxon>Bacteria</taxon>
        <taxon>Bacillati</taxon>
        <taxon>Bacillota</taxon>
        <taxon>Clostridia</taxon>
        <taxon>Lachnospirales</taxon>
        <taxon>Lachnospiraceae</taxon>
        <taxon>Robinsoniella</taxon>
    </lineage>
</organism>
<evidence type="ECO:0000256" key="1">
    <source>
        <dbReference type="ARBA" id="ARBA00023015"/>
    </source>
</evidence>
<dbReference type="SUPFAM" id="SSF46689">
    <property type="entry name" value="Homeodomain-like"/>
    <property type="match status" value="2"/>
</dbReference>
<feature type="transmembrane region" description="Helical" evidence="5">
    <location>
        <begin position="297"/>
        <end position="320"/>
    </location>
</feature>